<feature type="domain" description="HD" evidence="1">
    <location>
        <begin position="33"/>
        <end position="91"/>
    </location>
</feature>
<dbReference type="EMBL" id="QZAA01000023">
    <property type="protein sequence ID" value="RQD78378.1"/>
    <property type="molecule type" value="Genomic_DNA"/>
</dbReference>
<protein>
    <submittedName>
        <fullName evidence="2">HD domain-containing protein</fullName>
    </submittedName>
</protein>
<accession>A0A424YIV4</accession>
<dbReference type="Proteomes" id="UP000285138">
    <property type="component" value="Unassembled WGS sequence"/>
</dbReference>
<organism evidence="2 3">
    <name type="scientific">Candidatus Syntrophonatronum acetioxidans</name>
    <dbReference type="NCBI Taxonomy" id="1795816"/>
    <lineage>
        <taxon>Bacteria</taxon>
        <taxon>Bacillati</taxon>
        <taxon>Bacillota</taxon>
        <taxon>Clostridia</taxon>
        <taxon>Eubacteriales</taxon>
        <taxon>Syntrophomonadaceae</taxon>
        <taxon>Candidatus Syntrophonatronum</taxon>
    </lineage>
</organism>
<name>A0A424YIV4_9FIRM</name>
<gene>
    <name evidence="2" type="ORF">D5R97_00470</name>
</gene>
<dbReference type="InterPro" id="IPR006674">
    <property type="entry name" value="HD_domain"/>
</dbReference>
<comment type="caution">
    <text evidence="2">The sequence shown here is derived from an EMBL/GenBank/DDBJ whole genome shotgun (WGS) entry which is preliminary data.</text>
</comment>
<dbReference type="CDD" id="cd00077">
    <property type="entry name" value="HDc"/>
    <property type="match status" value="1"/>
</dbReference>
<dbReference type="NCBIfam" id="TIGR00277">
    <property type="entry name" value="HDIG"/>
    <property type="match status" value="1"/>
</dbReference>
<sequence>MERINRILENKYFQEYLQNIYRWEVNRKFCCHDFEHSLAVARIAYLISLEKGKIWPQDIIYAAAFLHDIGRWQEYEGGRDHAEASAELAEG</sequence>
<feature type="non-terminal residue" evidence="2">
    <location>
        <position position="91"/>
    </location>
</feature>
<dbReference type="AlphaFoldDB" id="A0A424YIV4"/>
<evidence type="ECO:0000259" key="1">
    <source>
        <dbReference type="PROSITE" id="PS51831"/>
    </source>
</evidence>
<dbReference type="PROSITE" id="PS51831">
    <property type="entry name" value="HD"/>
    <property type="match status" value="1"/>
</dbReference>
<proteinExistence type="predicted"/>
<dbReference type="Gene3D" id="1.10.3210.10">
    <property type="entry name" value="Hypothetical protein af1432"/>
    <property type="match status" value="1"/>
</dbReference>
<evidence type="ECO:0000313" key="2">
    <source>
        <dbReference type="EMBL" id="RQD78378.1"/>
    </source>
</evidence>
<dbReference type="InterPro" id="IPR006675">
    <property type="entry name" value="HDIG_dom"/>
</dbReference>
<dbReference type="SUPFAM" id="SSF109604">
    <property type="entry name" value="HD-domain/PDEase-like"/>
    <property type="match status" value="1"/>
</dbReference>
<dbReference type="Pfam" id="PF01966">
    <property type="entry name" value="HD"/>
    <property type="match status" value="1"/>
</dbReference>
<evidence type="ECO:0000313" key="3">
    <source>
        <dbReference type="Proteomes" id="UP000285138"/>
    </source>
</evidence>
<dbReference type="InterPro" id="IPR003607">
    <property type="entry name" value="HD/PDEase_dom"/>
</dbReference>
<reference evidence="2 3" key="1">
    <citation type="submission" date="2018-08" db="EMBL/GenBank/DDBJ databases">
        <title>The metabolism and importance of syntrophic acetate oxidation coupled to methane or sulfide production in haloalkaline environments.</title>
        <authorList>
            <person name="Timmers P.H.A."/>
            <person name="Vavourakis C.D."/>
            <person name="Sorokin D.Y."/>
            <person name="Sinninghe Damste J.S."/>
            <person name="Muyzer G."/>
            <person name="Stams A.J.M."/>
            <person name="Plugge C.M."/>
        </authorList>
    </citation>
    <scope>NUCLEOTIDE SEQUENCE [LARGE SCALE GENOMIC DNA]</scope>
    <source>
        <strain evidence="2">MSAO_Bac1</strain>
    </source>
</reference>